<accession>A0ABQ5EGE5</accession>
<protein>
    <submittedName>
        <fullName evidence="2">Uncharacterized protein</fullName>
    </submittedName>
</protein>
<organism evidence="2 3">
    <name type="scientific">Tanacetum coccineum</name>
    <dbReference type="NCBI Taxonomy" id="301880"/>
    <lineage>
        <taxon>Eukaryota</taxon>
        <taxon>Viridiplantae</taxon>
        <taxon>Streptophyta</taxon>
        <taxon>Embryophyta</taxon>
        <taxon>Tracheophyta</taxon>
        <taxon>Spermatophyta</taxon>
        <taxon>Magnoliopsida</taxon>
        <taxon>eudicotyledons</taxon>
        <taxon>Gunneridae</taxon>
        <taxon>Pentapetalae</taxon>
        <taxon>asterids</taxon>
        <taxon>campanulids</taxon>
        <taxon>Asterales</taxon>
        <taxon>Asteraceae</taxon>
        <taxon>Asteroideae</taxon>
        <taxon>Anthemideae</taxon>
        <taxon>Anthemidinae</taxon>
        <taxon>Tanacetum</taxon>
    </lineage>
</organism>
<gene>
    <name evidence="2" type="ORF">Tco_0976136</name>
</gene>
<comment type="caution">
    <text evidence="2">The sequence shown here is derived from an EMBL/GenBank/DDBJ whole genome shotgun (WGS) entry which is preliminary data.</text>
</comment>
<evidence type="ECO:0000313" key="3">
    <source>
        <dbReference type="Proteomes" id="UP001151760"/>
    </source>
</evidence>
<reference evidence="2" key="1">
    <citation type="journal article" date="2022" name="Int. J. Mol. Sci.">
        <title>Draft Genome of Tanacetum Coccineum: Genomic Comparison of Closely Related Tanacetum-Family Plants.</title>
        <authorList>
            <person name="Yamashiro T."/>
            <person name="Shiraishi A."/>
            <person name="Nakayama K."/>
            <person name="Satake H."/>
        </authorList>
    </citation>
    <scope>NUCLEOTIDE SEQUENCE</scope>
</reference>
<dbReference type="Proteomes" id="UP001151760">
    <property type="component" value="Unassembled WGS sequence"/>
</dbReference>
<evidence type="ECO:0000256" key="1">
    <source>
        <dbReference type="SAM" id="MobiDB-lite"/>
    </source>
</evidence>
<feature type="compositionally biased region" description="Basic and acidic residues" evidence="1">
    <location>
        <begin position="17"/>
        <end position="34"/>
    </location>
</feature>
<evidence type="ECO:0000313" key="2">
    <source>
        <dbReference type="EMBL" id="GJT49979.1"/>
    </source>
</evidence>
<dbReference type="EMBL" id="BQNB010016283">
    <property type="protein sequence ID" value="GJT49979.1"/>
    <property type="molecule type" value="Genomic_DNA"/>
</dbReference>
<name>A0ABQ5EGE5_9ASTR</name>
<keyword evidence="3" id="KW-1185">Reference proteome</keyword>
<sequence length="127" mass="13975">MDCYNYHKEGTFAQESSSKKSDYKNKESTRRTVHVETSTSTALVSYDGLGANSLQAEDGRTRHSSTHNHCNGIDPYQSGRESTIFGDENATINICHTYHNLYDVTVNGDLEEEIALTGETSGPPAPN</sequence>
<proteinExistence type="predicted"/>
<feature type="region of interest" description="Disordered" evidence="1">
    <location>
        <begin position="14"/>
        <end position="36"/>
    </location>
</feature>
<reference evidence="2" key="2">
    <citation type="submission" date="2022-01" db="EMBL/GenBank/DDBJ databases">
        <authorList>
            <person name="Yamashiro T."/>
            <person name="Shiraishi A."/>
            <person name="Satake H."/>
            <person name="Nakayama K."/>
        </authorList>
    </citation>
    <scope>NUCLEOTIDE SEQUENCE</scope>
</reference>